<evidence type="ECO:0000256" key="8">
    <source>
        <dbReference type="SAM" id="Phobius"/>
    </source>
</evidence>
<dbReference type="GO" id="GO:0005886">
    <property type="term" value="C:plasma membrane"/>
    <property type="evidence" value="ECO:0007669"/>
    <property type="project" value="UniProtKB-SubCell"/>
</dbReference>
<dbReference type="OrthoDB" id="369870at2"/>
<evidence type="ECO:0000256" key="6">
    <source>
        <dbReference type="ARBA" id="ARBA00022989"/>
    </source>
</evidence>
<feature type="transmembrane region" description="Helical" evidence="8">
    <location>
        <begin position="139"/>
        <end position="156"/>
    </location>
</feature>
<evidence type="ECO:0000256" key="5">
    <source>
        <dbReference type="ARBA" id="ARBA00022692"/>
    </source>
</evidence>
<keyword evidence="11" id="KW-1185">Reference proteome</keyword>
<feature type="domain" description="EamA" evidence="9">
    <location>
        <begin position="44"/>
        <end position="179"/>
    </location>
</feature>
<keyword evidence="3" id="KW-0813">Transport</keyword>
<dbReference type="Proteomes" id="UP000216024">
    <property type="component" value="Unassembled WGS sequence"/>
</dbReference>
<dbReference type="AlphaFoldDB" id="A0A267MKS9"/>
<evidence type="ECO:0000256" key="1">
    <source>
        <dbReference type="ARBA" id="ARBA00004651"/>
    </source>
</evidence>
<keyword evidence="4" id="KW-1003">Cell membrane</keyword>
<feature type="transmembrane region" description="Helical" evidence="8">
    <location>
        <begin position="44"/>
        <end position="64"/>
    </location>
</feature>
<sequence length="337" mass="38666">MSLLEYINELLYSEIVGHLNNPVLIGVLFMDNNKNCKVKEKNHGLISVIFVYTIWGIQSLYWRIFQGIPLIQLLAHRIIWSVVLLIALIIYTRKLKELINVFMIKQRIYYIIMCSILIGSNWLLNIYAPYSNQVIEASLGHYITPIMVICLGVFILKENIKLYEILGLVTALIGVAIITISFGRLPLIAILLVLTFAIYTFLKKIMDIDSIIGITAETIILSPFALIYLTYMEFIGEGVLFKSSFQDILLLISTGIFTAIPLVLFTYGVKHVNLSKIGFIQYYAPTLSLIIGIFIFKESFTRIHLISFSFIWVAVLIVLLYPFFKKLKRTFQKEKNI</sequence>
<keyword evidence="7 8" id="KW-0472">Membrane</keyword>
<comment type="similarity">
    <text evidence="2">Belongs to the EamA transporter family.</text>
</comment>
<dbReference type="NCBIfam" id="TIGR00688">
    <property type="entry name" value="rarD"/>
    <property type="match status" value="1"/>
</dbReference>
<feature type="transmembrane region" description="Helical" evidence="8">
    <location>
        <begin position="186"/>
        <end position="202"/>
    </location>
</feature>
<evidence type="ECO:0000313" key="11">
    <source>
        <dbReference type="Proteomes" id="UP000216024"/>
    </source>
</evidence>
<dbReference type="PANTHER" id="PTHR32322:SF18">
    <property type="entry name" value="S-ADENOSYLMETHIONINE_S-ADENOSYLHOMOCYSTEINE TRANSPORTER"/>
    <property type="match status" value="1"/>
</dbReference>
<evidence type="ECO:0000313" key="10">
    <source>
        <dbReference type="EMBL" id="PAB59495.1"/>
    </source>
</evidence>
<keyword evidence="5 8" id="KW-0812">Transmembrane</keyword>
<gene>
    <name evidence="10" type="primary">rarD</name>
    <name evidence="10" type="ORF">CCE28_09775</name>
</gene>
<evidence type="ECO:0000256" key="2">
    <source>
        <dbReference type="ARBA" id="ARBA00007362"/>
    </source>
</evidence>
<dbReference type="InterPro" id="IPR050638">
    <property type="entry name" value="AA-Vitamin_Transporters"/>
</dbReference>
<feature type="transmembrane region" description="Helical" evidence="8">
    <location>
        <begin position="70"/>
        <end position="92"/>
    </location>
</feature>
<feature type="transmembrane region" description="Helical" evidence="8">
    <location>
        <begin position="248"/>
        <end position="267"/>
    </location>
</feature>
<name>A0A267MKS9_9FIRM</name>
<evidence type="ECO:0000256" key="4">
    <source>
        <dbReference type="ARBA" id="ARBA00022475"/>
    </source>
</evidence>
<feature type="transmembrane region" description="Helical" evidence="8">
    <location>
        <begin position="214"/>
        <end position="236"/>
    </location>
</feature>
<feature type="transmembrane region" description="Helical" evidence="8">
    <location>
        <begin position="279"/>
        <end position="297"/>
    </location>
</feature>
<dbReference type="InterPro" id="IPR037185">
    <property type="entry name" value="EmrE-like"/>
</dbReference>
<protein>
    <submittedName>
        <fullName evidence="10">Protein RarD</fullName>
    </submittedName>
</protein>
<reference evidence="10 11" key="1">
    <citation type="submission" date="2017-06" db="EMBL/GenBank/DDBJ databases">
        <title>Draft genome sequence of anaerobic fermentative bacterium Anaeromicrobium sediminis DY2726D isolated from West Pacific Ocean sediments.</title>
        <authorList>
            <person name="Zeng X."/>
        </authorList>
    </citation>
    <scope>NUCLEOTIDE SEQUENCE [LARGE SCALE GENOMIC DNA]</scope>
    <source>
        <strain evidence="10 11">DY2726D</strain>
    </source>
</reference>
<dbReference type="EMBL" id="NIBG01000007">
    <property type="protein sequence ID" value="PAB59495.1"/>
    <property type="molecule type" value="Genomic_DNA"/>
</dbReference>
<dbReference type="InterPro" id="IPR000620">
    <property type="entry name" value="EamA_dom"/>
</dbReference>
<feature type="domain" description="EamA" evidence="9">
    <location>
        <begin position="187"/>
        <end position="319"/>
    </location>
</feature>
<feature type="transmembrane region" description="Helical" evidence="8">
    <location>
        <begin position="163"/>
        <end position="180"/>
    </location>
</feature>
<evidence type="ECO:0000256" key="3">
    <source>
        <dbReference type="ARBA" id="ARBA00022448"/>
    </source>
</evidence>
<dbReference type="InterPro" id="IPR004626">
    <property type="entry name" value="RarD"/>
</dbReference>
<proteinExistence type="inferred from homology"/>
<feature type="transmembrane region" description="Helical" evidence="8">
    <location>
        <begin position="303"/>
        <end position="324"/>
    </location>
</feature>
<keyword evidence="6 8" id="KW-1133">Transmembrane helix</keyword>
<dbReference type="SUPFAM" id="SSF103481">
    <property type="entry name" value="Multidrug resistance efflux transporter EmrE"/>
    <property type="match status" value="2"/>
</dbReference>
<dbReference type="PANTHER" id="PTHR32322">
    <property type="entry name" value="INNER MEMBRANE TRANSPORTER"/>
    <property type="match status" value="1"/>
</dbReference>
<evidence type="ECO:0000256" key="7">
    <source>
        <dbReference type="ARBA" id="ARBA00023136"/>
    </source>
</evidence>
<organism evidence="10 11">
    <name type="scientific">Anaeromicrobium sediminis</name>
    <dbReference type="NCBI Taxonomy" id="1478221"/>
    <lineage>
        <taxon>Bacteria</taxon>
        <taxon>Bacillati</taxon>
        <taxon>Bacillota</taxon>
        <taxon>Clostridia</taxon>
        <taxon>Peptostreptococcales</taxon>
        <taxon>Thermotaleaceae</taxon>
        <taxon>Anaeromicrobium</taxon>
    </lineage>
</organism>
<dbReference type="Pfam" id="PF00892">
    <property type="entry name" value="EamA"/>
    <property type="match status" value="2"/>
</dbReference>
<feature type="transmembrane region" description="Helical" evidence="8">
    <location>
        <begin position="108"/>
        <end position="127"/>
    </location>
</feature>
<comment type="caution">
    <text evidence="10">The sequence shown here is derived from an EMBL/GenBank/DDBJ whole genome shotgun (WGS) entry which is preliminary data.</text>
</comment>
<accession>A0A267MKS9</accession>
<evidence type="ECO:0000259" key="9">
    <source>
        <dbReference type="Pfam" id="PF00892"/>
    </source>
</evidence>
<comment type="subcellular location">
    <subcellularLocation>
        <location evidence="1">Cell membrane</location>
        <topology evidence="1">Multi-pass membrane protein</topology>
    </subcellularLocation>
</comment>